<dbReference type="PANTHER" id="PTHR33223">
    <property type="entry name" value="CCHC-TYPE DOMAIN-CONTAINING PROTEIN"/>
    <property type="match status" value="1"/>
</dbReference>
<dbReference type="PANTHER" id="PTHR33223:SF11">
    <property type="entry name" value="ELEMENT PROTEIN, PUTATIVE-RELATED"/>
    <property type="match status" value="1"/>
</dbReference>
<feature type="compositionally biased region" description="Basic and acidic residues" evidence="1">
    <location>
        <begin position="337"/>
        <end position="358"/>
    </location>
</feature>
<dbReference type="AlphaFoldDB" id="A0A699IKI9"/>
<feature type="compositionally biased region" description="Polar residues" evidence="1">
    <location>
        <begin position="240"/>
        <end position="251"/>
    </location>
</feature>
<feature type="region of interest" description="Disordered" evidence="1">
    <location>
        <begin position="230"/>
        <end position="251"/>
    </location>
</feature>
<evidence type="ECO:0000256" key="1">
    <source>
        <dbReference type="SAM" id="MobiDB-lite"/>
    </source>
</evidence>
<feature type="region of interest" description="Disordered" evidence="1">
    <location>
        <begin position="20"/>
        <end position="65"/>
    </location>
</feature>
<sequence>STTVLTGLGHRDENVFTRLGERRKNVRSRLGPEVAPRHRHATERRNASSNRSAEDPNRRNKNARSLIRSYITCSSEQQREIEEEWYAADRANRRSNGEDDLSQPWLCEETDPFTARIRYFKVLKKTRMPTNVKTYDGTGDPEHHLKKIQAAAKIERWAMPTWCHMFDSTLTGSARKYIKDPVEIHHIKQREGESIEAFMERFKAKSTHVNEAPKCMRISGFMWQQQISQGRKSSHRGDFTKQTTNQASTSSWISRASIKRVGGKTGSHLSQNPQRNPVMETVKFKAPSHMTGPVENRNKNKFKFHGDKGYSTDECIHLRRQIEEAVRSGQLSHLVKEIKKGGKRGENTKATEKGEPPTKRKLRRSSCGGQENLIVSEAEVEGHLIHRMYIDGRSSSEVLYEHCFNKLFPEIKNQMIPPTTPLLGFSDEISWPLGQTSLMVSLRDGEHPEAPR</sequence>
<name>A0A699IKI9_TANCI</name>
<protein>
    <recommendedName>
        <fullName evidence="3">Reverse transcriptase domain-containing protein</fullName>
    </recommendedName>
</protein>
<evidence type="ECO:0000313" key="2">
    <source>
        <dbReference type="EMBL" id="GEZ57005.1"/>
    </source>
</evidence>
<evidence type="ECO:0008006" key="3">
    <source>
        <dbReference type="Google" id="ProtNLM"/>
    </source>
</evidence>
<organism evidence="2">
    <name type="scientific">Tanacetum cinerariifolium</name>
    <name type="common">Dalmatian daisy</name>
    <name type="synonym">Chrysanthemum cinerariifolium</name>
    <dbReference type="NCBI Taxonomy" id="118510"/>
    <lineage>
        <taxon>Eukaryota</taxon>
        <taxon>Viridiplantae</taxon>
        <taxon>Streptophyta</taxon>
        <taxon>Embryophyta</taxon>
        <taxon>Tracheophyta</taxon>
        <taxon>Spermatophyta</taxon>
        <taxon>Magnoliopsida</taxon>
        <taxon>eudicotyledons</taxon>
        <taxon>Gunneridae</taxon>
        <taxon>Pentapetalae</taxon>
        <taxon>asterids</taxon>
        <taxon>campanulids</taxon>
        <taxon>Asterales</taxon>
        <taxon>Asteraceae</taxon>
        <taxon>Asteroideae</taxon>
        <taxon>Anthemideae</taxon>
        <taxon>Anthemidinae</taxon>
        <taxon>Tanacetum</taxon>
    </lineage>
</organism>
<dbReference type="EMBL" id="BKCJ010295107">
    <property type="protein sequence ID" value="GEZ57005.1"/>
    <property type="molecule type" value="Genomic_DNA"/>
</dbReference>
<feature type="non-terminal residue" evidence="2">
    <location>
        <position position="1"/>
    </location>
</feature>
<accession>A0A699IKI9</accession>
<proteinExistence type="predicted"/>
<reference evidence="2" key="1">
    <citation type="journal article" date="2019" name="Sci. Rep.">
        <title>Draft genome of Tanacetum cinerariifolium, the natural source of mosquito coil.</title>
        <authorList>
            <person name="Yamashiro T."/>
            <person name="Shiraishi A."/>
            <person name="Satake H."/>
            <person name="Nakayama K."/>
        </authorList>
    </citation>
    <scope>NUCLEOTIDE SEQUENCE</scope>
</reference>
<feature type="region of interest" description="Disordered" evidence="1">
    <location>
        <begin position="337"/>
        <end position="370"/>
    </location>
</feature>
<gene>
    <name evidence="2" type="ORF">Tci_528978</name>
</gene>
<comment type="caution">
    <text evidence="2">The sequence shown here is derived from an EMBL/GenBank/DDBJ whole genome shotgun (WGS) entry which is preliminary data.</text>
</comment>